<keyword evidence="1" id="KW-0378">Hydrolase</keyword>
<accession>A0A8R1E481</accession>
<dbReference type="Proteomes" id="UP000005237">
    <property type="component" value="Unassembled WGS sequence"/>
</dbReference>
<dbReference type="GO" id="GO:0006508">
    <property type="term" value="P:proteolysis"/>
    <property type="evidence" value="ECO:0007669"/>
    <property type="project" value="InterPro"/>
</dbReference>
<dbReference type="PANTHER" id="PTHR16138">
    <property type="entry name" value="MYCOPHENOLIC ACID ACYL-GLUCURONIDE ESTERASE, MITOCHONDRIAL"/>
    <property type="match status" value="1"/>
</dbReference>
<feature type="domain" description="Peptidase S9 prolyl oligopeptidase catalytic" evidence="2">
    <location>
        <begin position="164"/>
        <end position="229"/>
    </location>
</feature>
<sequence>MSIMKRLNVLYCHGLGSSINCRHATQLQAYFDDQKDVYFERFKYENPGSLDHVWNINEWRRDIEKRIGLDNQTWVLMATSGASHAALNIAKSQPDKIQGLFLMCPGTSLGVDFVETISPGTFQKLLAAGHIEYPPSRHGHPALLNVDCLEEFVKTDICAQPGALEIYCPILVAHGEMDNIVPIENSAAMLQRIQSKYKDFIRLEDANHYFDLDQTILKKLDSLMNFIWENDTIQIPKRSKL</sequence>
<reference evidence="3" key="2">
    <citation type="submission" date="2022-06" db="UniProtKB">
        <authorList>
            <consortium name="EnsemblMetazoa"/>
        </authorList>
    </citation>
    <scope>IDENTIFICATION</scope>
    <source>
        <strain evidence="3">DF5081</strain>
    </source>
</reference>
<evidence type="ECO:0000313" key="4">
    <source>
        <dbReference type="Proteomes" id="UP000005237"/>
    </source>
</evidence>
<dbReference type="Pfam" id="PF00326">
    <property type="entry name" value="Peptidase_S9"/>
    <property type="match status" value="1"/>
</dbReference>
<name>A0A8R1E481_CAEJA</name>
<dbReference type="PANTHER" id="PTHR16138:SF7">
    <property type="entry name" value="PALMITOYL-PROTEIN THIOESTERASE ABHD10, MITOCHONDRIAL"/>
    <property type="match status" value="1"/>
</dbReference>
<dbReference type="GO" id="GO:0004553">
    <property type="term" value="F:hydrolase activity, hydrolyzing O-glycosyl compounds"/>
    <property type="evidence" value="ECO:0007669"/>
    <property type="project" value="TreeGrafter"/>
</dbReference>
<dbReference type="Gene3D" id="3.40.50.1820">
    <property type="entry name" value="alpha/beta hydrolase"/>
    <property type="match status" value="1"/>
</dbReference>
<evidence type="ECO:0000313" key="3">
    <source>
        <dbReference type="EnsemblMetazoa" id="CJA18290.1"/>
    </source>
</evidence>
<keyword evidence="4" id="KW-1185">Reference proteome</keyword>
<evidence type="ECO:0000259" key="2">
    <source>
        <dbReference type="Pfam" id="PF00326"/>
    </source>
</evidence>
<dbReference type="InterPro" id="IPR029058">
    <property type="entry name" value="AB_hydrolase_fold"/>
</dbReference>
<dbReference type="AlphaFoldDB" id="A0A8R1E481"/>
<protein>
    <submittedName>
        <fullName evidence="3">Peptidase_S9 domain-containing protein</fullName>
    </submittedName>
</protein>
<dbReference type="EnsemblMetazoa" id="CJA18290.1">
    <property type="protein sequence ID" value="CJA18290.1"/>
    <property type="gene ID" value="WBGene00137494"/>
</dbReference>
<dbReference type="SUPFAM" id="SSF53474">
    <property type="entry name" value="alpha/beta-Hydrolases"/>
    <property type="match status" value="1"/>
</dbReference>
<dbReference type="InterPro" id="IPR001375">
    <property type="entry name" value="Peptidase_S9_cat"/>
</dbReference>
<dbReference type="GO" id="GO:0008236">
    <property type="term" value="F:serine-type peptidase activity"/>
    <property type="evidence" value="ECO:0007669"/>
    <property type="project" value="InterPro"/>
</dbReference>
<reference evidence="4" key="1">
    <citation type="submission" date="2010-08" db="EMBL/GenBank/DDBJ databases">
        <authorList>
            <consortium name="Caenorhabditis japonica Sequencing Consortium"/>
            <person name="Wilson R.K."/>
        </authorList>
    </citation>
    <scope>NUCLEOTIDE SEQUENCE [LARGE SCALE GENOMIC DNA]</scope>
    <source>
        <strain evidence="4">DF5081</strain>
    </source>
</reference>
<dbReference type="InterPro" id="IPR052382">
    <property type="entry name" value="ABHD10_acyl-thioesterase"/>
</dbReference>
<organism evidence="3 4">
    <name type="scientific">Caenorhabditis japonica</name>
    <dbReference type="NCBI Taxonomy" id="281687"/>
    <lineage>
        <taxon>Eukaryota</taxon>
        <taxon>Metazoa</taxon>
        <taxon>Ecdysozoa</taxon>
        <taxon>Nematoda</taxon>
        <taxon>Chromadorea</taxon>
        <taxon>Rhabditida</taxon>
        <taxon>Rhabditina</taxon>
        <taxon>Rhabditomorpha</taxon>
        <taxon>Rhabditoidea</taxon>
        <taxon>Rhabditidae</taxon>
        <taxon>Peloderinae</taxon>
        <taxon>Caenorhabditis</taxon>
    </lineage>
</organism>
<evidence type="ECO:0000256" key="1">
    <source>
        <dbReference type="ARBA" id="ARBA00022801"/>
    </source>
</evidence>
<proteinExistence type="predicted"/>